<reference evidence="1 2" key="1">
    <citation type="submission" date="2019-07" db="EMBL/GenBank/DDBJ databases">
        <title>Genome assembly of two rare yeast pathogens: Diutina rugosa and Trichomonascus ciferrii.</title>
        <authorList>
            <person name="Mixao V."/>
            <person name="Saus E."/>
            <person name="Hansen A."/>
            <person name="Lass-Flor C."/>
            <person name="Gabaldon T."/>
        </authorList>
    </citation>
    <scope>NUCLEOTIDE SEQUENCE [LARGE SCALE GENOMIC DNA]</scope>
    <source>
        <strain evidence="1 2">CBS 613</strain>
    </source>
</reference>
<sequence length="209" mass="23519">MSQANAAIYVSVTQSAQFQALLEKLTTDDDRQAVVEYMEQTEAQMLEVIEGWKTKVASPFSNIVNSEENCQLLHVFNDDVVAKADHDLTLWRLEYERLSTISAMGPFPRTITEPQEGDNDFVSHLQKLNGILWNIPGMTHQAHSVIEAKIVTSMREETPLDEEVDPVWLANLERLRNVTDLTSYTMSIAELTQDAKAGILSYLAATMDD</sequence>
<protein>
    <submittedName>
        <fullName evidence="1">Uncharacterized protein</fullName>
    </submittedName>
</protein>
<dbReference type="AlphaFoldDB" id="A0A642UPK2"/>
<proteinExistence type="predicted"/>
<evidence type="ECO:0000313" key="1">
    <source>
        <dbReference type="EMBL" id="KAA8902977.1"/>
    </source>
</evidence>
<accession>A0A642UPK2</accession>
<name>A0A642UPK2_DIURU</name>
<dbReference type="EMBL" id="SWFT01000076">
    <property type="protein sequence ID" value="KAA8902977.1"/>
    <property type="molecule type" value="Genomic_DNA"/>
</dbReference>
<dbReference type="GeneID" id="54781229"/>
<keyword evidence="2" id="KW-1185">Reference proteome</keyword>
<gene>
    <name evidence="1" type="ORF">DIURU_002578</name>
</gene>
<evidence type="ECO:0000313" key="2">
    <source>
        <dbReference type="Proteomes" id="UP000449547"/>
    </source>
</evidence>
<dbReference type="VEuPathDB" id="FungiDB:DIURU_002578"/>
<comment type="caution">
    <text evidence="1">The sequence shown here is derived from an EMBL/GenBank/DDBJ whole genome shotgun (WGS) entry which is preliminary data.</text>
</comment>
<dbReference type="Proteomes" id="UP000449547">
    <property type="component" value="Unassembled WGS sequence"/>
</dbReference>
<organism evidence="1 2">
    <name type="scientific">Diutina rugosa</name>
    <name type="common">Yeast</name>
    <name type="synonym">Candida rugosa</name>
    <dbReference type="NCBI Taxonomy" id="5481"/>
    <lineage>
        <taxon>Eukaryota</taxon>
        <taxon>Fungi</taxon>
        <taxon>Dikarya</taxon>
        <taxon>Ascomycota</taxon>
        <taxon>Saccharomycotina</taxon>
        <taxon>Pichiomycetes</taxon>
        <taxon>Debaryomycetaceae</taxon>
        <taxon>Diutina</taxon>
    </lineage>
</organism>
<dbReference type="RefSeq" id="XP_034012593.1">
    <property type="nucleotide sequence ID" value="XM_034155244.1"/>
</dbReference>